<organism evidence="1 2">
    <name type="scientific">Brachybacterium rhamnosum</name>
    <dbReference type="NCBI Taxonomy" id="173361"/>
    <lineage>
        <taxon>Bacteria</taxon>
        <taxon>Bacillati</taxon>
        <taxon>Actinomycetota</taxon>
        <taxon>Actinomycetes</taxon>
        <taxon>Micrococcales</taxon>
        <taxon>Dermabacteraceae</taxon>
        <taxon>Brachybacterium</taxon>
    </lineage>
</organism>
<comment type="caution">
    <text evidence="1">The sequence shown here is derived from an EMBL/GenBank/DDBJ whole genome shotgun (WGS) entry which is preliminary data.</text>
</comment>
<dbReference type="Gene3D" id="1.10.260.40">
    <property type="entry name" value="lambda repressor-like DNA-binding domains"/>
    <property type="match status" value="1"/>
</dbReference>
<evidence type="ECO:0008006" key="3">
    <source>
        <dbReference type="Google" id="ProtNLM"/>
    </source>
</evidence>
<accession>A0ABW4PZV4</accession>
<sequence>MNATPKTIRDLLREHIDRTGDSYQDIAKKTGLSKPLIGAIMASTTTRSYRPATVDKLAAGLRLPADVMHRAAAASAGMAVSVPDAPADRDDARIVSELLEHLDDATLHTVRVIVQALVDDAR</sequence>
<keyword evidence="2" id="KW-1185">Reference proteome</keyword>
<gene>
    <name evidence="1" type="ORF">ACFSDA_14340</name>
</gene>
<reference evidence="2" key="1">
    <citation type="journal article" date="2019" name="Int. J. Syst. Evol. Microbiol.">
        <title>The Global Catalogue of Microorganisms (GCM) 10K type strain sequencing project: providing services to taxonomists for standard genome sequencing and annotation.</title>
        <authorList>
            <consortium name="The Broad Institute Genomics Platform"/>
            <consortium name="The Broad Institute Genome Sequencing Center for Infectious Disease"/>
            <person name="Wu L."/>
            <person name="Ma J."/>
        </authorList>
    </citation>
    <scope>NUCLEOTIDE SEQUENCE [LARGE SCALE GENOMIC DNA]</scope>
    <source>
        <strain evidence="2">JCM 11650</strain>
    </source>
</reference>
<dbReference type="InterPro" id="IPR010982">
    <property type="entry name" value="Lambda_DNA-bd_dom_sf"/>
</dbReference>
<dbReference type="Proteomes" id="UP001597280">
    <property type="component" value="Unassembled WGS sequence"/>
</dbReference>
<dbReference type="SUPFAM" id="SSF47413">
    <property type="entry name" value="lambda repressor-like DNA-binding domains"/>
    <property type="match status" value="1"/>
</dbReference>
<dbReference type="EMBL" id="JBHUFL010000003">
    <property type="protein sequence ID" value="MFD1836246.1"/>
    <property type="molecule type" value="Genomic_DNA"/>
</dbReference>
<protein>
    <recommendedName>
        <fullName evidence="3">HTH cro/C1-type domain-containing protein</fullName>
    </recommendedName>
</protein>
<evidence type="ECO:0000313" key="1">
    <source>
        <dbReference type="EMBL" id="MFD1836246.1"/>
    </source>
</evidence>
<name>A0ABW4PZV4_9MICO</name>
<dbReference type="RefSeq" id="WP_343905620.1">
    <property type="nucleotide sequence ID" value="NZ_BAAAIS010000003.1"/>
</dbReference>
<proteinExistence type="predicted"/>
<evidence type="ECO:0000313" key="2">
    <source>
        <dbReference type="Proteomes" id="UP001597280"/>
    </source>
</evidence>